<dbReference type="EMBL" id="QVIG01000001">
    <property type="protein sequence ID" value="RGD59090.1"/>
    <property type="molecule type" value="Genomic_DNA"/>
</dbReference>
<dbReference type="CDD" id="cd00093">
    <property type="entry name" value="HTH_XRE"/>
    <property type="match status" value="1"/>
</dbReference>
<feature type="region of interest" description="Disordered" evidence="1">
    <location>
        <begin position="1"/>
        <end position="26"/>
    </location>
</feature>
<dbReference type="AlphaFoldDB" id="A0A372ZUM6"/>
<dbReference type="InterPro" id="IPR043917">
    <property type="entry name" value="DUF5753"/>
</dbReference>
<proteinExistence type="predicted"/>
<dbReference type="InterPro" id="IPR010982">
    <property type="entry name" value="Lambda_DNA-bd_dom_sf"/>
</dbReference>
<dbReference type="SUPFAM" id="SSF47413">
    <property type="entry name" value="lambda repressor-like DNA-binding domains"/>
    <property type="match status" value="1"/>
</dbReference>
<evidence type="ECO:0000259" key="2">
    <source>
        <dbReference type="PROSITE" id="PS50943"/>
    </source>
</evidence>
<accession>A0A372ZUM6</accession>
<keyword evidence="4" id="KW-1185">Reference proteome</keyword>
<dbReference type="Proteomes" id="UP000263377">
    <property type="component" value="Unassembled WGS sequence"/>
</dbReference>
<feature type="compositionally biased region" description="Basic and acidic residues" evidence="1">
    <location>
        <begin position="10"/>
        <end position="19"/>
    </location>
</feature>
<reference evidence="3 4" key="1">
    <citation type="submission" date="2018-08" db="EMBL/GenBank/DDBJ databases">
        <title>Diversity &amp; Physiological Properties of Lignin-Decomposing Actinobacteria from Soil.</title>
        <authorList>
            <person name="Roh S.G."/>
            <person name="Kim S.B."/>
        </authorList>
    </citation>
    <scope>NUCLEOTIDE SEQUENCE [LARGE SCALE GENOMIC DNA]</scope>
    <source>
        <strain evidence="3 4">MMS17-GH009</strain>
    </source>
</reference>
<comment type="caution">
    <text evidence="3">The sequence shown here is derived from an EMBL/GenBank/DDBJ whole genome shotgun (WGS) entry which is preliminary data.</text>
</comment>
<feature type="domain" description="HTH cro/C1-type" evidence="2">
    <location>
        <begin position="76"/>
        <end position="130"/>
    </location>
</feature>
<organism evidence="3 4">
    <name type="scientific">Kitasatospora xanthocidica</name>
    <dbReference type="NCBI Taxonomy" id="83382"/>
    <lineage>
        <taxon>Bacteria</taxon>
        <taxon>Bacillati</taxon>
        <taxon>Actinomycetota</taxon>
        <taxon>Actinomycetes</taxon>
        <taxon>Kitasatosporales</taxon>
        <taxon>Streptomycetaceae</taxon>
        <taxon>Kitasatospora</taxon>
    </lineage>
</organism>
<dbReference type="InterPro" id="IPR001387">
    <property type="entry name" value="Cro/C1-type_HTH"/>
</dbReference>
<dbReference type="Pfam" id="PF13560">
    <property type="entry name" value="HTH_31"/>
    <property type="match status" value="1"/>
</dbReference>
<evidence type="ECO:0000313" key="4">
    <source>
        <dbReference type="Proteomes" id="UP000263377"/>
    </source>
</evidence>
<name>A0A372ZUM6_9ACTN</name>
<sequence length="340" mass="38304">MRRNGLTTARTDDPSDRCNTDSTPVESHVIPHPDRFILKWTPRAAARQTWDTPARKGPMPPRVNPTVRQRRIGSELRKMREAAGLSTSALSKALGIDRTQVSQIEAAKVGVSPERLRSFAAACKCMNEPLIDALEAIVLDRSRGWWEEYRGTIPDAFLEIAELEKSARSLMLWVVTHMPGPCQTINYASSVFGRLVPPLPRHELEARTTFRMQRKADLRRAQKPITYFIYESVLWTRFGGTPILREQLASLIEDSEQSWVTVRVVPFDIDTFPGAVENLTYAFGAVPELDTVEVESSRGALHLDAASELSSYRSIFERTESAALSEDESRNLIRRIALNL</sequence>
<dbReference type="GO" id="GO:0003677">
    <property type="term" value="F:DNA binding"/>
    <property type="evidence" value="ECO:0007669"/>
    <property type="project" value="InterPro"/>
</dbReference>
<evidence type="ECO:0000313" key="3">
    <source>
        <dbReference type="EMBL" id="RGD59090.1"/>
    </source>
</evidence>
<dbReference type="Pfam" id="PF19054">
    <property type="entry name" value="DUF5753"/>
    <property type="match status" value="1"/>
</dbReference>
<evidence type="ECO:0000256" key="1">
    <source>
        <dbReference type="SAM" id="MobiDB-lite"/>
    </source>
</evidence>
<dbReference type="SMART" id="SM00530">
    <property type="entry name" value="HTH_XRE"/>
    <property type="match status" value="1"/>
</dbReference>
<gene>
    <name evidence="3" type="ORF">DR950_16050</name>
</gene>
<dbReference type="Gene3D" id="1.10.260.40">
    <property type="entry name" value="lambda repressor-like DNA-binding domains"/>
    <property type="match status" value="1"/>
</dbReference>
<protein>
    <submittedName>
        <fullName evidence="3">XRE family transcriptional regulator</fullName>
    </submittedName>
</protein>
<dbReference type="PROSITE" id="PS50943">
    <property type="entry name" value="HTH_CROC1"/>
    <property type="match status" value="1"/>
</dbReference>